<evidence type="ECO:0000256" key="1">
    <source>
        <dbReference type="SAM" id="Phobius"/>
    </source>
</evidence>
<accession>A0ABZ2BQC7</accession>
<proteinExistence type="predicted"/>
<protein>
    <recommendedName>
        <fullName evidence="4">DNA repair protein</fullName>
    </recommendedName>
</protein>
<keyword evidence="1" id="KW-0812">Transmembrane</keyword>
<dbReference type="RefSeq" id="WP_187428628.1">
    <property type="nucleotide sequence ID" value="NZ_CP143423.1"/>
</dbReference>
<evidence type="ECO:0008006" key="4">
    <source>
        <dbReference type="Google" id="ProtNLM"/>
    </source>
</evidence>
<organism evidence="2 3">
    <name type="scientific">Roseobacter fucihabitans</name>
    <dbReference type="NCBI Taxonomy" id="1537242"/>
    <lineage>
        <taxon>Bacteria</taxon>
        <taxon>Pseudomonadati</taxon>
        <taxon>Pseudomonadota</taxon>
        <taxon>Alphaproteobacteria</taxon>
        <taxon>Rhodobacterales</taxon>
        <taxon>Roseobacteraceae</taxon>
        <taxon>Roseobacter</taxon>
    </lineage>
</organism>
<feature type="transmembrane region" description="Helical" evidence="1">
    <location>
        <begin position="59"/>
        <end position="78"/>
    </location>
</feature>
<gene>
    <name evidence="2" type="ORF">ROLI_012770</name>
</gene>
<keyword evidence="1" id="KW-1133">Transmembrane helix</keyword>
<dbReference type="EMBL" id="CP143423">
    <property type="protein sequence ID" value="WVX48199.1"/>
    <property type="molecule type" value="Genomic_DNA"/>
</dbReference>
<keyword evidence="1" id="KW-0472">Membrane</keyword>
<name>A0ABZ2BQC7_9RHOB</name>
<reference evidence="2 3" key="1">
    <citation type="submission" date="2015-07" db="EMBL/GenBank/DDBJ databases">
        <authorList>
            <person name="Voget S."/>
            <person name="Dogs M."/>
            <person name="Brinkhoff T.H."/>
            <person name="Daniel R."/>
        </authorList>
    </citation>
    <scope>NUCLEOTIDE SEQUENCE [LARGE SCALE GENOMIC DNA]</scope>
    <source>
        <strain evidence="2 3">B14</strain>
    </source>
</reference>
<dbReference type="Proteomes" id="UP001318682">
    <property type="component" value="Chromosome"/>
</dbReference>
<keyword evidence="3" id="KW-1185">Reference proteome</keyword>
<evidence type="ECO:0000313" key="2">
    <source>
        <dbReference type="EMBL" id="WVX48199.1"/>
    </source>
</evidence>
<evidence type="ECO:0000313" key="3">
    <source>
        <dbReference type="Proteomes" id="UP001318682"/>
    </source>
</evidence>
<sequence>MEQFRPALMMTRSLFQGFALALIAVATLVSVLFSGLALAGVLPWLELPLAINGVTLENGGAYAQAAMTLLLLSLCFFLPTNQRVMRLEAAHHSFSLRMEDIARAYAIVHSDDRKGLFQAPSEFDAVKERIVHLRDHPDLGSLEPDILEVAAQMSRISQDLAQSFSDERVDRAHGFLLQRQQEIETFQERLDHAKALHTDIRQWANRLDLDEAVAKSQLDRLIEDLEEILPEIKFADSETPVANVQEDDVIRLPRLAAE</sequence>
<reference evidence="3" key="2">
    <citation type="submission" date="2024-01" db="EMBL/GenBank/DDBJ databases">
        <title>Roseobacter fucihabitans sp. nov., isolated from the brown alga Fucus spiralis.</title>
        <authorList>
            <person name="Hahnke S."/>
            <person name="Berger M."/>
            <person name="Schlingloff A."/>
            <person name="Athale I."/>
            <person name="Neumann-Schaal M."/>
            <person name="Adenaya A."/>
            <person name="Poehlein A."/>
            <person name="Daniel R."/>
            <person name="Pertersen J."/>
            <person name="Brinkhoff T."/>
        </authorList>
    </citation>
    <scope>NUCLEOTIDE SEQUENCE [LARGE SCALE GENOMIC DNA]</scope>
    <source>
        <strain evidence="3">B14</strain>
    </source>
</reference>